<feature type="non-terminal residue" evidence="1">
    <location>
        <position position="1"/>
    </location>
</feature>
<name>A0A6A4H2J1_9AGAR</name>
<dbReference type="AlphaFoldDB" id="A0A6A4H2J1"/>
<protein>
    <submittedName>
        <fullName evidence="1">Uncharacterized protein</fullName>
    </submittedName>
</protein>
<evidence type="ECO:0000313" key="2">
    <source>
        <dbReference type="Proteomes" id="UP000799118"/>
    </source>
</evidence>
<accession>A0A6A4H2J1</accession>
<dbReference type="Proteomes" id="UP000799118">
    <property type="component" value="Unassembled WGS sequence"/>
</dbReference>
<dbReference type="OrthoDB" id="3017944at2759"/>
<keyword evidence="2" id="KW-1185">Reference proteome</keyword>
<proteinExistence type="predicted"/>
<organism evidence="1 2">
    <name type="scientific">Gymnopus androsaceus JB14</name>
    <dbReference type="NCBI Taxonomy" id="1447944"/>
    <lineage>
        <taxon>Eukaryota</taxon>
        <taxon>Fungi</taxon>
        <taxon>Dikarya</taxon>
        <taxon>Basidiomycota</taxon>
        <taxon>Agaricomycotina</taxon>
        <taxon>Agaricomycetes</taxon>
        <taxon>Agaricomycetidae</taxon>
        <taxon>Agaricales</taxon>
        <taxon>Marasmiineae</taxon>
        <taxon>Omphalotaceae</taxon>
        <taxon>Gymnopus</taxon>
    </lineage>
</organism>
<sequence>VLQIHPDLFKNLSASVDLLPGNDASSISLFTSLVFNINSNTFAHLNPKDEAGCVVITVGRPQGGDLVMYEP</sequence>
<dbReference type="EMBL" id="ML769609">
    <property type="protein sequence ID" value="KAE9391913.1"/>
    <property type="molecule type" value="Genomic_DNA"/>
</dbReference>
<evidence type="ECO:0000313" key="1">
    <source>
        <dbReference type="EMBL" id="KAE9391913.1"/>
    </source>
</evidence>
<gene>
    <name evidence="1" type="ORF">BT96DRAFT_831309</name>
</gene>
<reference evidence="1" key="1">
    <citation type="journal article" date="2019" name="Environ. Microbiol.">
        <title>Fungal ecological strategies reflected in gene transcription - a case study of two litter decomposers.</title>
        <authorList>
            <person name="Barbi F."/>
            <person name="Kohler A."/>
            <person name="Barry K."/>
            <person name="Baskaran P."/>
            <person name="Daum C."/>
            <person name="Fauchery L."/>
            <person name="Ihrmark K."/>
            <person name="Kuo A."/>
            <person name="LaButti K."/>
            <person name="Lipzen A."/>
            <person name="Morin E."/>
            <person name="Grigoriev I.V."/>
            <person name="Henrissat B."/>
            <person name="Lindahl B."/>
            <person name="Martin F."/>
        </authorList>
    </citation>
    <scope>NUCLEOTIDE SEQUENCE</scope>
    <source>
        <strain evidence="1">JB14</strain>
    </source>
</reference>